<organism evidence="2 3">
    <name type="scientific">Neodothiora populina</name>
    <dbReference type="NCBI Taxonomy" id="2781224"/>
    <lineage>
        <taxon>Eukaryota</taxon>
        <taxon>Fungi</taxon>
        <taxon>Dikarya</taxon>
        <taxon>Ascomycota</taxon>
        <taxon>Pezizomycotina</taxon>
        <taxon>Dothideomycetes</taxon>
        <taxon>Dothideomycetidae</taxon>
        <taxon>Dothideales</taxon>
        <taxon>Dothioraceae</taxon>
        <taxon>Neodothiora</taxon>
    </lineage>
</organism>
<dbReference type="PANTHER" id="PTHR22946">
    <property type="entry name" value="DIENELACTONE HYDROLASE DOMAIN-CONTAINING PROTEIN-RELATED"/>
    <property type="match status" value="1"/>
</dbReference>
<dbReference type="EMBL" id="JBFMKM010000016">
    <property type="protein sequence ID" value="KAL1297326.1"/>
    <property type="molecule type" value="Genomic_DNA"/>
</dbReference>
<dbReference type="RefSeq" id="XP_069197008.1">
    <property type="nucleotide sequence ID" value="XM_069344581.1"/>
</dbReference>
<protein>
    <recommendedName>
        <fullName evidence="4">Alpha/beta-hydrolase</fullName>
    </recommendedName>
</protein>
<dbReference type="Gene3D" id="3.40.50.1820">
    <property type="entry name" value="alpha/beta hydrolase"/>
    <property type="match status" value="1"/>
</dbReference>
<dbReference type="Proteomes" id="UP001562354">
    <property type="component" value="Unassembled WGS sequence"/>
</dbReference>
<dbReference type="GeneID" id="95978574"/>
<comment type="caution">
    <text evidence="2">The sequence shown here is derived from an EMBL/GenBank/DDBJ whole genome shotgun (WGS) entry which is preliminary data.</text>
</comment>
<proteinExistence type="predicted"/>
<reference evidence="2 3" key="1">
    <citation type="submission" date="2024-07" db="EMBL/GenBank/DDBJ databases">
        <title>Draft sequence of the Neodothiora populina.</title>
        <authorList>
            <person name="Drown D.D."/>
            <person name="Schuette U.S."/>
            <person name="Buechlein A.B."/>
            <person name="Rusch D.R."/>
            <person name="Winton L.W."/>
            <person name="Adams G.A."/>
        </authorList>
    </citation>
    <scope>NUCLEOTIDE SEQUENCE [LARGE SCALE GENOMIC DNA]</scope>
    <source>
        <strain evidence="2 3">CPC 39397</strain>
    </source>
</reference>
<keyword evidence="1" id="KW-0378">Hydrolase</keyword>
<keyword evidence="3" id="KW-1185">Reference proteome</keyword>
<accession>A0ABR3P3S5</accession>
<dbReference type="Pfam" id="PF06500">
    <property type="entry name" value="FrsA-like"/>
    <property type="match status" value="1"/>
</dbReference>
<sequence length="403" mass="45396">MSAPTAHKWNLGDQFESVHPHLDSIEALWNKKWKFPCTKSLYPFHDGKFEDFEPVFEELISKKIDSGYTDEYTRVFIPTAERLVAEADKLAQSSPKQASDLYLRACTVYRIARFPYINSLYKKQVYDAQKEAYLKAASLWECPIKDVVIPHTSGTSADEGDSIPLYVRLPKDASKTKPCGVVLLITGLDGHRPDNTTRSDEFLARGWASVITDIPGTADCPADRKDPEGADRLWTSILDWMAKEGVFDMKRVLAWGLSAGGHNAVRIAHTHHTRLAGSIAQGAGTHHFFSREWLEKAQNHEYPWNALPALTAKYGYSSPDEFMDKAQATWSLVETGVVEMKSCRLLLINGTHDGLMPIEDSMLMSEYGSPKESRYITGRLHMGYPEANAYVYPWMEQVMASVH</sequence>
<evidence type="ECO:0008006" key="4">
    <source>
        <dbReference type="Google" id="ProtNLM"/>
    </source>
</evidence>
<dbReference type="SUPFAM" id="SSF53474">
    <property type="entry name" value="alpha/beta-Hydrolases"/>
    <property type="match status" value="1"/>
</dbReference>
<gene>
    <name evidence="2" type="ORF">AAFC00_004874</name>
</gene>
<dbReference type="InterPro" id="IPR010520">
    <property type="entry name" value="FrsA-like"/>
</dbReference>
<dbReference type="PANTHER" id="PTHR22946:SF12">
    <property type="entry name" value="CONIDIAL PIGMENT BIOSYNTHESIS PROTEIN AYG1 (AFU_ORTHOLOGUE AFUA_2G17550)"/>
    <property type="match status" value="1"/>
</dbReference>
<evidence type="ECO:0000256" key="1">
    <source>
        <dbReference type="ARBA" id="ARBA00022801"/>
    </source>
</evidence>
<dbReference type="InterPro" id="IPR050261">
    <property type="entry name" value="FrsA_esterase"/>
</dbReference>
<evidence type="ECO:0000313" key="2">
    <source>
        <dbReference type="EMBL" id="KAL1297326.1"/>
    </source>
</evidence>
<dbReference type="InterPro" id="IPR029058">
    <property type="entry name" value="AB_hydrolase_fold"/>
</dbReference>
<name>A0ABR3P3S5_9PEZI</name>
<evidence type="ECO:0000313" key="3">
    <source>
        <dbReference type="Proteomes" id="UP001562354"/>
    </source>
</evidence>